<evidence type="ECO:0000259" key="1">
    <source>
        <dbReference type="Pfam" id="PF03016"/>
    </source>
</evidence>
<evidence type="ECO:0000313" key="2">
    <source>
        <dbReference type="EMBL" id="QHS80708.1"/>
    </source>
</evidence>
<name>A0A6C0ALP1_9ZZZZ</name>
<dbReference type="Pfam" id="PF03016">
    <property type="entry name" value="Exostosin_GT47"/>
    <property type="match status" value="1"/>
</dbReference>
<dbReference type="AlphaFoldDB" id="A0A6C0ALP1"/>
<feature type="domain" description="Exostosin GT47" evidence="1">
    <location>
        <begin position="442"/>
        <end position="584"/>
    </location>
</feature>
<sequence>MSEIINLVLVHVGKALPDYIYDCIYQCLLINHYSCKIYIIMDDSVINDFKNKLLEFDFNLYTKDNFYYNNLLQVIPLSILENNYDQKFEEYKTAITNKYQNLSEFRDGFWISTTSRFYYISQLMQLFKLSNVFHIENDIMMYESFNNLYKYIQQEFDLKEINEICMIKDSPNRVIPSLLFFPNIYSISKLIYFMTNTFKNSKNFVNDMNLLGTFSDQINLPIDITHDSKTNIIFDGAALGQYLGGVDFKNIPNSSDLLVQFNNPTKGFINETSIIKPNKFTFINRKVIFDHINIPITVPLCTNPEINNIYNKIILNRIANLHIHSKQLNEFSSINNLIYKEIISGDRIISLCDFVLLSKDIYDFHQNLNKYANDIIIIKDFRNINIDLLNLHFKSFCNKKNKQEVKLFIYTHILDLFIKYVLPNLDKSIEYILYIHNSDDSFNDSHSELVNSNIIKKIYSQNIDYSLPNTKLNLLPIGIANSMWKHGNLLELYDTIKKTYRNKKKKNIYVNINPSTYSYRKVLLDKIKTLNNFNLSSGKPYNKYLLELASHRFCLCIRGNGIDTHRFWESLYLGVIPVIINNKTTSCQNWINYLKVLEVPFYEIKQDDMDKIFIQYSDNFFTESLYYKIIRSCNSSIYNLPFLKLSNYIN</sequence>
<accession>A0A6C0ALP1</accession>
<dbReference type="EMBL" id="MN740716">
    <property type="protein sequence ID" value="QHS80708.1"/>
    <property type="molecule type" value="Genomic_DNA"/>
</dbReference>
<organism evidence="2">
    <name type="scientific">viral metagenome</name>
    <dbReference type="NCBI Taxonomy" id="1070528"/>
    <lineage>
        <taxon>unclassified sequences</taxon>
        <taxon>metagenomes</taxon>
        <taxon>organismal metagenomes</taxon>
    </lineage>
</organism>
<proteinExistence type="predicted"/>
<dbReference type="InterPro" id="IPR040911">
    <property type="entry name" value="Exostosin_GT47"/>
</dbReference>
<protein>
    <recommendedName>
        <fullName evidence="1">Exostosin GT47 domain-containing protein</fullName>
    </recommendedName>
</protein>
<reference evidence="2" key="1">
    <citation type="journal article" date="2020" name="Nature">
        <title>Giant virus diversity and host interactions through global metagenomics.</title>
        <authorList>
            <person name="Schulz F."/>
            <person name="Roux S."/>
            <person name="Paez-Espino D."/>
            <person name="Jungbluth S."/>
            <person name="Walsh D.A."/>
            <person name="Denef V.J."/>
            <person name="McMahon K.D."/>
            <person name="Konstantinidis K.T."/>
            <person name="Eloe-Fadrosh E.A."/>
            <person name="Kyrpides N.C."/>
            <person name="Woyke T."/>
        </authorList>
    </citation>
    <scope>NUCLEOTIDE SEQUENCE</scope>
    <source>
        <strain evidence="2">GVMAG-S-1091796-13</strain>
    </source>
</reference>